<evidence type="ECO:0000313" key="2">
    <source>
        <dbReference type="Proteomes" id="UP001460679"/>
    </source>
</evidence>
<name>A0ABZ2RMV5_9BACT</name>
<proteinExistence type="predicted"/>
<dbReference type="RefSeq" id="WP_205499445.1">
    <property type="nucleotide sequence ID" value="NZ_CP148066.1"/>
</dbReference>
<dbReference type="EMBL" id="CP148066">
    <property type="protein sequence ID" value="WXL28322.1"/>
    <property type="molecule type" value="Genomic_DNA"/>
</dbReference>
<protein>
    <submittedName>
        <fullName evidence="1">Uncharacterized protein</fullName>
    </submittedName>
</protein>
<reference evidence="1" key="1">
    <citation type="submission" date="2024-03" db="EMBL/GenBank/DDBJ databases">
        <title>Complete genome sequence of Mycoplasma gypis type strain B1/T1.</title>
        <authorList>
            <person name="Spergser J."/>
        </authorList>
    </citation>
    <scope>NUCLEOTIDE SEQUENCE [LARGE SCALE GENOMIC DNA]</scope>
    <source>
        <strain evidence="1">B1/T1</strain>
    </source>
</reference>
<gene>
    <name evidence="1" type="ORF">WG616_03075</name>
</gene>
<accession>A0ABZ2RMV5</accession>
<organism evidence="1 2">
    <name type="scientific">[Mycoplasma] gypis</name>
    <dbReference type="NCBI Taxonomy" id="92404"/>
    <lineage>
        <taxon>Bacteria</taxon>
        <taxon>Bacillati</taxon>
        <taxon>Mycoplasmatota</taxon>
        <taxon>Mycoplasmoidales</taxon>
        <taxon>Metamycoplasmataceae</taxon>
        <taxon>Metamycoplasma</taxon>
    </lineage>
</organism>
<dbReference type="Proteomes" id="UP001460679">
    <property type="component" value="Chromosome"/>
</dbReference>
<evidence type="ECO:0000313" key="1">
    <source>
        <dbReference type="EMBL" id="WXL28322.1"/>
    </source>
</evidence>
<sequence>MNNKFCFNYDTAGGIIPYYWKTIFRYGVFWIAIPKLQKKSISKIWNSWIFFIEW</sequence>
<keyword evidence="2" id="KW-1185">Reference proteome</keyword>